<dbReference type="EMBL" id="AP035884">
    <property type="protein sequence ID" value="BFP50532.1"/>
    <property type="molecule type" value="Genomic_DNA"/>
</dbReference>
<dbReference type="KEGG" id="stcm:SCMC78_03390"/>
<feature type="region of interest" description="Disordered" evidence="1">
    <location>
        <begin position="1"/>
        <end position="60"/>
    </location>
</feature>
<organism evidence="2">
    <name type="scientific">Streptomyces sp. CMC78</name>
    <dbReference type="NCBI Taxonomy" id="3231512"/>
    <lineage>
        <taxon>Bacteria</taxon>
        <taxon>Bacillati</taxon>
        <taxon>Actinomycetota</taxon>
        <taxon>Actinomycetes</taxon>
        <taxon>Kitasatosporales</taxon>
        <taxon>Streptomycetaceae</taxon>
        <taxon>Streptomyces</taxon>
    </lineage>
</organism>
<accession>A0AB33K4H4</accession>
<proteinExistence type="predicted"/>
<evidence type="ECO:0000256" key="1">
    <source>
        <dbReference type="SAM" id="MobiDB-lite"/>
    </source>
</evidence>
<sequence length="84" mass="9601">MDRLRRFNPKRPLDLRTLQSDPMRQTAASAGKYRRPGARAANHPSPAAPETDARRPVDHSWITRRTQFRIPLDLKKLGQANLTS</sequence>
<evidence type="ECO:0000313" key="2">
    <source>
        <dbReference type="EMBL" id="BFP50532.1"/>
    </source>
</evidence>
<feature type="compositionally biased region" description="Polar residues" evidence="1">
    <location>
        <begin position="17"/>
        <end position="28"/>
    </location>
</feature>
<reference evidence="2" key="1">
    <citation type="submission" date="2024-07" db="EMBL/GenBank/DDBJ databases">
        <title>Complete genome sequences of cellulolytic bacteria, Kitasatospora sp. CMC57 and Streptomyces sp. CMC78, isolated from Japanese agricultural soil.</title>
        <authorList>
            <person name="Hashimoto T."/>
            <person name="Ito M."/>
            <person name="Iwamoto M."/>
            <person name="Fukahori D."/>
            <person name="Shoda T."/>
            <person name="Sakoda M."/>
            <person name="Morohoshi T."/>
            <person name="Mitsuboshi M."/>
            <person name="Nishizawa T."/>
        </authorList>
    </citation>
    <scope>NUCLEOTIDE SEQUENCE</scope>
    <source>
        <strain evidence="2">CMC78</strain>
    </source>
</reference>
<gene>
    <name evidence="2" type="ORF">SCMC78_03390</name>
</gene>
<name>A0AB33K4H4_9ACTN</name>
<dbReference type="AlphaFoldDB" id="A0AB33K4H4"/>
<protein>
    <submittedName>
        <fullName evidence="2">Uncharacterized protein</fullName>
    </submittedName>
</protein>